<dbReference type="InterPro" id="IPR035965">
    <property type="entry name" value="PAS-like_dom_sf"/>
</dbReference>
<dbReference type="SUPFAM" id="SSF55785">
    <property type="entry name" value="PYP-like sensor domain (PAS domain)"/>
    <property type="match status" value="1"/>
</dbReference>
<evidence type="ECO:0000313" key="1">
    <source>
        <dbReference type="EMBL" id="BBO66639.1"/>
    </source>
</evidence>
<evidence type="ECO:0008006" key="3">
    <source>
        <dbReference type="Google" id="ProtNLM"/>
    </source>
</evidence>
<evidence type="ECO:0000313" key="2">
    <source>
        <dbReference type="Proteomes" id="UP000427906"/>
    </source>
</evidence>
<dbReference type="AlphaFoldDB" id="A0A5K7YFU1"/>
<protein>
    <recommendedName>
        <fullName evidence="3">PAC domain-containing protein</fullName>
    </recommendedName>
</protein>
<keyword evidence="2" id="KW-1185">Reference proteome</keyword>
<proteinExistence type="predicted"/>
<dbReference type="InterPro" id="IPR000014">
    <property type="entry name" value="PAS"/>
</dbReference>
<sequence>MTGPPEKNCKLLEENSFLKQKIQNLEQSLSERRGVEELLQLERELYIDLLKYQPAGIYRLRVFTSKKLPKSAWSSSDNPPYILELVNDRFCEILRINREIFKNNPGIIIDLIHPEDKAEFIRENEESNANMKPFMWEGRLSIGGKIHWIHFESLPRLVANKDVLWTGILYDITERKIQDQEMKELVFKLQKALEEIKTLRGIVPICANCKKIRDDKGFWDHVEIYVAKHTDAQFSHGICPSCVKSLYPEFSENENAEL</sequence>
<name>A0A5K7YFU1_9BACT</name>
<dbReference type="EMBL" id="AP021874">
    <property type="protein sequence ID" value="BBO66639.1"/>
    <property type="molecule type" value="Genomic_DNA"/>
</dbReference>
<organism evidence="1 2">
    <name type="scientific">Desulfosarcina alkanivorans</name>
    <dbReference type="NCBI Taxonomy" id="571177"/>
    <lineage>
        <taxon>Bacteria</taxon>
        <taxon>Pseudomonadati</taxon>
        <taxon>Thermodesulfobacteriota</taxon>
        <taxon>Desulfobacteria</taxon>
        <taxon>Desulfobacterales</taxon>
        <taxon>Desulfosarcinaceae</taxon>
        <taxon>Desulfosarcina</taxon>
    </lineage>
</organism>
<dbReference type="OrthoDB" id="5503776at2"/>
<dbReference type="Proteomes" id="UP000427906">
    <property type="component" value="Chromosome"/>
</dbReference>
<dbReference type="KEGG" id="dalk:DSCA_05690"/>
<reference evidence="1 2" key="1">
    <citation type="submission" date="2019-11" db="EMBL/GenBank/DDBJ databases">
        <title>Comparative genomics of hydrocarbon-degrading Desulfosarcina strains.</title>
        <authorList>
            <person name="Watanabe M."/>
            <person name="Kojima H."/>
            <person name="Fukui M."/>
        </authorList>
    </citation>
    <scope>NUCLEOTIDE SEQUENCE [LARGE SCALE GENOMIC DNA]</scope>
    <source>
        <strain evidence="1 2">PL12</strain>
    </source>
</reference>
<gene>
    <name evidence="1" type="ORF">DSCA_05690</name>
</gene>
<dbReference type="CDD" id="cd00130">
    <property type="entry name" value="PAS"/>
    <property type="match status" value="1"/>
</dbReference>
<dbReference type="RefSeq" id="WP_155314978.1">
    <property type="nucleotide sequence ID" value="NZ_AP021874.1"/>
</dbReference>
<dbReference type="Gene3D" id="3.30.450.20">
    <property type="entry name" value="PAS domain"/>
    <property type="match status" value="1"/>
</dbReference>
<accession>A0A5K7YFU1</accession>